<sequence>MKSIWNRQTLVGLVATGLLTLVSVPSASAQNVLGYWRGEGTIGDTVLSIPSDVVPAGATAAQVTAVLVDQGDGSLTGGTNTQVAAALAVQYSADVPGNMIFDPLTNTTYANTSSVLLDQAGRPFSNENEEWSDDASFSVNAQEAGGDPTIFKTRNFTYEAFIKSVDTLPFARIASIRKGVGNGTYMPGGSPVTAWSIGPFGTPGSQTYGIRADSKEFPYFLPGDGNGLANDAGVSFVPVNDSEWHHIAFTYTDGERGTTPGEFRFYVDGELENLFVGDEVSTESFKMSNNGTMLYGDSSTDSPDDAAFAIIGMADNIFGASLDGLFDEVRYTDSVLLPSQFLQLAGVTGPNGDFNSSGLVDGQDFLDWQQGFGITGTATLANGDGNADLNVDATDLAIWDAQYGSTAAVVSGAAVPEPTSISLAIVLAAMLIGTARTTRQTA</sequence>
<dbReference type="InterPro" id="IPR018247">
    <property type="entry name" value="EF_Hand_1_Ca_BS"/>
</dbReference>
<evidence type="ECO:0008006" key="3">
    <source>
        <dbReference type="Google" id="ProtNLM"/>
    </source>
</evidence>
<gene>
    <name evidence="1" type="ORF">HG15A2_37080</name>
</gene>
<evidence type="ECO:0000313" key="2">
    <source>
        <dbReference type="Proteomes" id="UP000319852"/>
    </source>
</evidence>
<dbReference type="OrthoDB" id="252303at2"/>
<dbReference type="RefSeq" id="WP_145061832.1">
    <property type="nucleotide sequence ID" value="NZ_CP036263.1"/>
</dbReference>
<dbReference type="Gene3D" id="2.60.120.200">
    <property type="match status" value="1"/>
</dbReference>
<dbReference type="Proteomes" id="UP000319852">
    <property type="component" value="Chromosome"/>
</dbReference>
<dbReference type="EMBL" id="CP036263">
    <property type="protein sequence ID" value="QDT00372.1"/>
    <property type="molecule type" value="Genomic_DNA"/>
</dbReference>
<dbReference type="InterPro" id="IPR013320">
    <property type="entry name" value="ConA-like_dom_sf"/>
</dbReference>
<dbReference type="AlphaFoldDB" id="A0A517MZQ0"/>
<dbReference type="Pfam" id="PF13385">
    <property type="entry name" value="Laminin_G_3"/>
    <property type="match status" value="1"/>
</dbReference>
<dbReference type="KEGG" id="amob:HG15A2_37080"/>
<keyword evidence="2" id="KW-1185">Reference proteome</keyword>
<dbReference type="SUPFAM" id="SSF49899">
    <property type="entry name" value="Concanavalin A-like lectins/glucanases"/>
    <property type="match status" value="1"/>
</dbReference>
<evidence type="ECO:0000313" key="1">
    <source>
        <dbReference type="EMBL" id="QDT00372.1"/>
    </source>
</evidence>
<dbReference type="PROSITE" id="PS00018">
    <property type="entry name" value="EF_HAND_1"/>
    <property type="match status" value="1"/>
</dbReference>
<accession>A0A517MZQ0</accession>
<proteinExistence type="predicted"/>
<organism evidence="1 2">
    <name type="scientific">Adhaeretor mobilis</name>
    <dbReference type="NCBI Taxonomy" id="1930276"/>
    <lineage>
        <taxon>Bacteria</taxon>
        <taxon>Pseudomonadati</taxon>
        <taxon>Planctomycetota</taxon>
        <taxon>Planctomycetia</taxon>
        <taxon>Pirellulales</taxon>
        <taxon>Lacipirellulaceae</taxon>
        <taxon>Adhaeretor</taxon>
    </lineage>
</organism>
<protein>
    <recommendedName>
        <fullName evidence="3">LamG-like jellyroll fold domain-containing protein</fullName>
    </recommendedName>
</protein>
<name>A0A517MZQ0_9BACT</name>
<reference evidence="1 2" key="1">
    <citation type="submission" date="2019-02" db="EMBL/GenBank/DDBJ databases">
        <title>Deep-cultivation of Planctomycetes and their phenomic and genomic characterization uncovers novel biology.</title>
        <authorList>
            <person name="Wiegand S."/>
            <person name="Jogler M."/>
            <person name="Boedeker C."/>
            <person name="Pinto D."/>
            <person name="Vollmers J."/>
            <person name="Rivas-Marin E."/>
            <person name="Kohn T."/>
            <person name="Peeters S.H."/>
            <person name="Heuer A."/>
            <person name="Rast P."/>
            <person name="Oberbeckmann S."/>
            <person name="Bunk B."/>
            <person name="Jeske O."/>
            <person name="Meyerdierks A."/>
            <person name="Storesund J.E."/>
            <person name="Kallscheuer N."/>
            <person name="Luecker S."/>
            <person name="Lage O.M."/>
            <person name="Pohl T."/>
            <person name="Merkel B.J."/>
            <person name="Hornburger P."/>
            <person name="Mueller R.-W."/>
            <person name="Bruemmer F."/>
            <person name="Labrenz M."/>
            <person name="Spormann A.M."/>
            <person name="Op den Camp H."/>
            <person name="Overmann J."/>
            <person name="Amann R."/>
            <person name="Jetten M.S.M."/>
            <person name="Mascher T."/>
            <person name="Medema M.H."/>
            <person name="Devos D.P."/>
            <person name="Kaster A.-K."/>
            <person name="Ovreas L."/>
            <person name="Rohde M."/>
            <person name="Galperin M.Y."/>
            <person name="Jogler C."/>
        </authorList>
    </citation>
    <scope>NUCLEOTIDE SEQUENCE [LARGE SCALE GENOMIC DNA]</scope>
    <source>
        <strain evidence="1 2">HG15A2</strain>
    </source>
</reference>